<proteinExistence type="predicted"/>
<dbReference type="InterPro" id="IPR002156">
    <property type="entry name" value="RNaseH_domain"/>
</dbReference>
<feature type="non-terminal residue" evidence="2">
    <location>
        <position position="1"/>
    </location>
</feature>
<sequence>GDYSLTMLWTPGHEDIPGNEVADAAAKMAAMGPAATSPRRALPAILRQALPQSKSALRRAHTDTLKARWKHLWRASPRYRRYTHHD</sequence>
<dbReference type="PROSITE" id="PS50879">
    <property type="entry name" value="RNASE_H_1"/>
    <property type="match status" value="1"/>
</dbReference>
<dbReference type="InParanoid" id="A0A165EUH6"/>
<gene>
    <name evidence="2" type="ORF">EXIGLDRAFT_578843</name>
</gene>
<dbReference type="InterPro" id="IPR036397">
    <property type="entry name" value="RNaseH_sf"/>
</dbReference>
<feature type="non-terminal residue" evidence="2">
    <location>
        <position position="86"/>
    </location>
</feature>
<dbReference type="Proteomes" id="UP000077266">
    <property type="component" value="Unassembled WGS sequence"/>
</dbReference>
<evidence type="ECO:0000313" key="3">
    <source>
        <dbReference type="Proteomes" id="UP000077266"/>
    </source>
</evidence>
<dbReference type="SUPFAM" id="SSF53098">
    <property type="entry name" value="Ribonuclease H-like"/>
    <property type="match status" value="1"/>
</dbReference>
<dbReference type="InterPro" id="IPR012337">
    <property type="entry name" value="RNaseH-like_sf"/>
</dbReference>
<dbReference type="GO" id="GO:0004523">
    <property type="term" value="F:RNA-DNA hybrid ribonuclease activity"/>
    <property type="evidence" value="ECO:0007669"/>
    <property type="project" value="InterPro"/>
</dbReference>
<evidence type="ECO:0000313" key="2">
    <source>
        <dbReference type="EMBL" id="KZV87716.1"/>
    </source>
</evidence>
<keyword evidence="3" id="KW-1185">Reference proteome</keyword>
<dbReference type="OrthoDB" id="3265515at2759"/>
<name>A0A165EUH6_EXIGL</name>
<feature type="domain" description="RNase H type-1" evidence="1">
    <location>
        <begin position="1"/>
        <end position="31"/>
    </location>
</feature>
<dbReference type="GO" id="GO:0003676">
    <property type="term" value="F:nucleic acid binding"/>
    <property type="evidence" value="ECO:0007669"/>
    <property type="project" value="InterPro"/>
</dbReference>
<dbReference type="EMBL" id="KV426117">
    <property type="protein sequence ID" value="KZV87716.1"/>
    <property type="molecule type" value="Genomic_DNA"/>
</dbReference>
<accession>A0A165EUH6</accession>
<evidence type="ECO:0000259" key="1">
    <source>
        <dbReference type="PROSITE" id="PS50879"/>
    </source>
</evidence>
<dbReference type="Gene3D" id="3.30.420.10">
    <property type="entry name" value="Ribonuclease H-like superfamily/Ribonuclease H"/>
    <property type="match status" value="1"/>
</dbReference>
<protein>
    <recommendedName>
        <fullName evidence="1">RNase H type-1 domain-containing protein</fullName>
    </recommendedName>
</protein>
<organism evidence="2 3">
    <name type="scientific">Exidia glandulosa HHB12029</name>
    <dbReference type="NCBI Taxonomy" id="1314781"/>
    <lineage>
        <taxon>Eukaryota</taxon>
        <taxon>Fungi</taxon>
        <taxon>Dikarya</taxon>
        <taxon>Basidiomycota</taxon>
        <taxon>Agaricomycotina</taxon>
        <taxon>Agaricomycetes</taxon>
        <taxon>Auriculariales</taxon>
        <taxon>Exidiaceae</taxon>
        <taxon>Exidia</taxon>
    </lineage>
</organism>
<reference evidence="2 3" key="1">
    <citation type="journal article" date="2016" name="Mol. Biol. Evol.">
        <title>Comparative Genomics of Early-Diverging Mushroom-Forming Fungi Provides Insights into the Origins of Lignocellulose Decay Capabilities.</title>
        <authorList>
            <person name="Nagy L.G."/>
            <person name="Riley R."/>
            <person name="Tritt A."/>
            <person name="Adam C."/>
            <person name="Daum C."/>
            <person name="Floudas D."/>
            <person name="Sun H."/>
            <person name="Yadav J.S."/>
            <person name="Pangilinan J."/>
            <person name="Larsson K.H."/>
            <person name="Matsuura K."/>
            <person name="Barry K."/>
            <person name="Labutti K."/>
            <person name="Kuo R."/>
            <person name="Ohm R.A."/>
            <person name="Bhattacharya S.S."/>
            <person name="Shirouzu T."/>
            <person name="Yoshinaga Y."/>
            <person name="Martin F.M."/>
            <person name="Grigoriev I.V."/>
            <person name="Hibbett D.S."/>
        </authorList>
    </citation>
    <scope>NUCLEOTIDE SEQUENCE [LARGE SCALE GENOMIC DNA]</scope>
    <source>
        <strain evidence="2 3">HHB12029</strain>
    </source>
</reference>
<dbReference type="AlphaFoldDB" id="A0A165EUH6"/>